<reference evidence="1" key="1">
    <citation type="submission" date="2018-05" db="EMBL/GenBank/DDBJ databases">
        <authorList>
            <person name="Lanie J.A."/>
            <person name="Ng W.-L."/>
            <person name="Kazmierczak K.M."/>
            <person name="Andrzejewski T.M."/>
            <person name="Davidsen T.M."/>
            <person name="Wayne K.J."/>
            <person name="Tettelin H."/>
            <person name="Glass J.I."/>
            <person name="Rusch D."/>
            <person name="Podicherti R."/>
            <person name="Tsui H.-C.T."/>
            <person name="Winkler M.E."/>
        </authorList>
    </citation>
    <scope>NUCLEOTIDE SEQUENCE</scope>
</reference>
<name>A0A382DU02_9ZZZZ</name>
<sequence length="119" mass="11887">MAGVLSPNAKKVAPGFNHGTPALGFYKLVCSENMETLGGGYAASDSHWSKAVSVLQNWAELYGLGTPSGTAGFVFVVNANSFNPGSAASFADIEGQVDAISGLSSATITALSASGASIA</sequence>
<dbReference type="EMBL" id="UINC01041101">
    <property type="protein sequence ID" value="SVB41910.1"/>
    <property type="molecule type" value="Genomic_DNA"/>
</dbReference>
<accession>A0A382DU02</accession>
<dbReference type="AlphaFoldDB" id="A0A382DU02"/>
<protein>
    <submittedName>
        <fullName evidence="1">Uncharacterized protein</fullName>
    </submittedName>
</protein>
<evidence type="ECO:0000313" key="1">
    <source>
        <dbReference type="EMBL" id="SVB41910.1"/>
    </source>
</evidence>
<proteinExistence type="predicted"/>
<gene>
    <name evidence="1" type="ORF">METZ01_LOCUS194764</name>
</gene>
<organism evidence="1">
    <name type="scientific">marine metagenome</name>
    <dbReference type="NCBI Taxonomy" id="408172"/>
    <lineage>
        <taxon>unclassified sequences</taxon>
        <taxon>metagenomes</taxon>
        <taxon>ecological metagenomes</taxon>
    </lineage>
</organism>